<evidence type="ECO:0000313" key="2">
    <source>
        <dbReference type="Proteomes" id="UP000002408"/>
    </source>
</evidence>
<proteinExistence type="predicted"/>
<dbReference type="AlphaFoldDB" id="A7I4I2"/>
<dbReference type="EMBL" id="CP000780">
    <property type="protein sequence ID" value="ABS54643.1"/>
    <property type="molecule type" value="Genomic_DNA"/>
</dbReference>
<keyword evidence="2" id="KW-1185">Reference proteome</keyword>
<name>A7I4I2_METB6</name>
<dbReference type="KEGG" id="mbn:Mboo_0119"/>
<dbReference type="Proteomes" id="UP000002408">
    <property type="component" value="Chromosome"/>
</dbReference>
<dbReference type="HOGENOM" id="CLU_1631633_0_0_2"/>
<dbReference type="RefSeq" id="WP_011991131.1">
    <property type="nucleotide sequence ID" value="NC_009712.1"/>
</dbReference>
<accession>A7I4I2</accession>
<dbReference type="GeneID" id="5411293"/>
<reference evidence="2" key="1">
    <citation type="journal article" date="2015" name="Microbiology">
        <title>Genome of Methanoregula boonei 6A8 reveals adaptations to oligotrophic peatland environments.</title>
        <authorList>
            <person name="Braeuer S."/>
            <person name="Cadillo-Quiroz H."/>
            <person name="Kyrpides N."/>
            <person name="Woyke T."/>
            <person name="Goodwin L."/>
            <person name="Detter C."/>
            <person name="Podell S."/>
            <person name="Yavitt J.B."/>
            <person name="Zinder S.H."/>
        </authorList>
    </citation>
    <scope>NUCLEOTIDE SEQUENCE [LARGE SCALE GENOMIC DNA]</scope>
    <source>
        <strain evidence="2">DSM 21154 / JCM 14090 / 6A8</strain>
    </source>
</reference>
<sequence length="162" mass="17765" precursor="true">MNRYLIPSMILVIFALFCAGCTETGSQGTGITATPTPLPLTTAVPSVSPSAITTLPTLSLGNQYLSRSYAFSGLNNTYSEQIRIADPSWAISYKVTELTNTSQDCQFAIKVTNLDSMNSQTYTWTYLNDSFQQYPMYTPGLYKFALTGSLVKVDLTVAQRLP</sequence>
<gene>
    <name evidence="1" type="ordered locus">Mboo_0119</name>
</gene>
<protein>
    <submittedName>
        <fullName evidence="1">Uncharacterized protein</fullName>
    </submittedName>
</protein>
<dbReference type="STRING" id="456442.Mboo_0119"/>
<evidence type="ECO:0000313" key="1">
    <source>
        <dbReference type="EMBL" id="ABS54643.1"/>
    </source>
</evidence>
<organism evidence="1 2">
    <name type="scientific">Methanoregula boonei (strain DSM 21154 / JCM 14090 / 6A8)</name>
    <dbReference type="NCBI Taxonomy" id="456442"/>
    <lineage>
        <taxon>Archaea</taxon>
        <taxon>Methanobacteriati</taxon>
        <taxon>Methanobacteriota</taxon>
        <taxon>Stenosarchaea group</taxon>
        <taxon>Methanomicrobia</taxon>
        <taxon>Methanomicrobiales</taxon>
        <taxon>Methanoregulaceae</taxon>
        <taxon>Methanoregula</taxon>
    </lineage>
</organism>